<dbReference type="PROSITE" id="PS51257">
    <property type="entry name" value="PROKAR_LIPOPROTEIN"/>
    <property type="match status" value="1"/>
</dbReference>
<dbReference type="EMBL" id="JAGJCB010000001">
    <property type="protein sequence ID" value="MBP0902222.1"/>
    <property type="molecule type" value="Genomic_DNA"/>
</dbReference>
<keyword evidence="3" id="KW-1185">Reference proteome</keyword>
<gene>
    <name evidence="2" type="ORF">J8H85_00150</name>
</gene>
<evidence type="ECO:0000313" key="3">
    <source>
        <dbReference type="Proteomes" id="UP000670776"/>
    </source>
</evidence>
<feature type="signal peptide" evidence="1">
    <location>
        <begin position="1"/>
        <end position="27"/>
    </location>
</feature>
<reference evidence="2 3" key="1">
    <citation type="submission" date="2021-04" db="EMBL/GenBank/DDBJ databases">
        <title>Mariniflexile gromovii gen. nov., sp. nov., a gliding bacterium isolated from the sea urchin Strongylocentrotus intermedius.</title>
        <authorList>
            <person name="Ko S."/>
            <person name="Le V."/>
            <person name="Ahn C.-Y."/>
            <person name="Oh H.-M."/>
        </authorList>
    </citation>
    <scope>NUCLEOTIDE SEQUENCE [LARGE SCALE GENOMIC DNA]</scope>
    <source>
        <strain evidence="2 3">KCTC 12570</strain>
    </source>
</reference>
<name>A0ABS4BNN7_9FLAO</name>
<proteinExistence type="predicted"/>
<dbReference type="Proteomes" id="UP000670776">
    <property type="component" value="Unassembled WGS sequence"/>
</dbReference>
<evidence type="ECO:0000313" key="2">
    <source>
        <dbReference type="EMBL" id="MBP0902222.1"/>
    </source>
</evidence>
<comment type="caution">
    <text evidence="2">The sequence shown here is derived from an EMBL/GenBank/DDBJ whole genome shotgun (WGS) entry which is preliminary data.</text>
</comment>
<keyword evidence="1" id="KW-0732">Signal</keyword>
<sequence length="157" mass="18294">MKYMVKNKTLALLSALSIMACSNKPIAETDSKRLIFDHESMIVITTVINPKLETMAVLYGNKRAYQAALLENDVHNPGEEYIYVTWKYIENPRWFGSNISKDLVSVERIRVKQDEEREYLVFDYRIEKGNPLPVNGVQLNKKARMDYIFEYRPSVLP</sequence>
<accession>A0ABS4BNN7</accession>
<dbReference type="RefSeq" id="WP_209651473.1">
    <property type="nucleotide sequence ID" value="NZ_JAGJCB010000001.1"/>
</dbReference>
<evidence type="ECO:0000256" key="1">
    <source>
        <dbReference type="SAM" id="SignalP"/>
    </source>
</evidence>
<protein>
    <submittedName>
        <fullName evidence="2">Uncharacterized protein</fullName>
    </submittedName>
</protein>
<organism evidence="2 3">
    <name type="scientific">Mariniflexile gromovii</name>
    <dbReference type="NCBI Taxonomy" id="362523"/>
    <lineage>
        <taxon>Bacteria</taxon>
        <taxon>Pseudomonadati</taxon>
        <taxon>Bacteroidota</taxon>
        <taxon>Flavobacteriia</taxon>
        <taxon>Flavobacteriales</taxon>
        <taxon>Flavobacteriaceae</taxon>
        <taxon>Mariniflexile</taxon>
    </lineage>
</organism>
<feature type="chain" id="PRO_5045801030" evidence="1">
    <location>
        <begin position="28"/>
        <end position="157"/>
    </location>
</feature>